<dbReference type="CDD" id="cd06550">
    <property type="entry name" value="TM_ABC_iron-siderophores_like"/>
    <property type="match status" value="1"/>
</dbReference>
<evidence type="ECO:0000256" key="8">
    <source>
        <dbReference type="SAM" id="Phobius"/>
    </source>
</evidence>
<feature type="transmembrane region" description="Helical" evidence="8">
    <location>
        <begin position="31"/>
        <end position="51"/>
    </location>
</feature>
<proteinExistence type="inferred from homology"/>
<dbReference type="InterPro" id="IPR000522">
    <property type="entry name" value="ABC_transptr_permease_BtuC"/>
</dbReference>
<gene>
    <name evidence="9" type="primary">feuC_2</name>
    <name evidence="9" type="ORF">NCTC13038_03252</name>
</gene>
<protein>
    <submittedName>
        <fullName evidence="9">Iron-uptake system permease protein FeuC</fullName>
    </submittedName>
</protein>
<evidence type="ECO:0000256" key="3">
    <source>
        <dbReference type="ARBA" id="ARBA00022448"/>
    </source>
</evidence>
<keyword evidence="4" id="KW-1003">Cell membrane</keyword>
<keyword evidence="7 8" id="KW-0472">Membrane</keyword>
<feature type="transmembrane region" description="Helical" evidence="8">
    <location>
        <begin position="171"/>
        <end position="193"/>
    </location>
</feature>
<evidence type="ECO:0000256" key="5">
    <source>
        <dbReference type="ARBA" id="ARBA00022692"/>
    </source>
</evidence>
<comment type="subcellular location">
    <subcellularLocation>
        <location evidence="1">Cell membrane</location>
        <topology evidence="1">Multi-pass membrane protein</topology>
    </subcellularLocation>
</comment>
<evidence type="ECO:0000256" key="7">
    <source>
        <dbReference type="ARBA" id="ARBA00023136"/>
    </source>
</evidence>
<feature type="transmembrane region" description="Helical" evidence="8">
    <location>
        <begin position="89"/>
        <end position="106"/>
    </location>
</feature>
<feature type="transmembrane region" description="Helical" evidence="8">
    <location>
        <begin position="264"/>
        <end position="287"/>
    </location>
</feature>
<feature type="transmembrane region" description="Helical" evidence="8">
    <location>
        <begin position="294"/>
        <end position="317"/>
    </location>
</feature>
<dbReference type="Gene3D" id="1.10.3470.10">
    <property type="entry name" value="ABC transporter involved in vitamin B12 uptake, BtuC"/>
    <property type="match status" value="1"/>
</dbReference>
<reference evidence="9 10" key="1">
    <citation type="submission" date="2019-03" db="EMBL/GenBank/DDBJ databases">
        <authorList>
            <consortium name="Pathogen Informatics"/>
        </authorList>
    </citation>
    <scope>NUCLEOTIDE SEQUENCE [LARGE SCALE GENOMIC DNA]</scope>
    <source>
        <strain evidence="9 10">NCTC13038</strain>
    </source>
</reference>
<feature type="transmembrane region" description="Helical" evidence="8">
    <location>
        <begin position="118"/>
        <end position="137"/>
    </location>
</feature>
<dbReference type="SUPFAM" id="SSF81345">
    <property type="entry name" value="ABC transporter involved in vitamin B12 uptake, BtuC"/>
    <property type="match status" value="1"/>
</dbReference>
<evidence type="ECO:0000313" key="10">
    <source>
        <dbReference type="Proteomes" id="UP000332594"/>
    </source>
</evidence>
<keyword evidence="6 8" id="KW-1133">Transmembrane helix</keyword>
<dbReference type="EMBL" id="CAADJG010000002">
    <property type="protein sequence ID" value="VFS74702.1"/>
    <property type="molecule type" value="Genomic_DNA"/>
</dbReference>
<dbReference type="PANTHER" id="PTHR30472:SF24">
    <property type="entry name" value="FERRIC ENTEROBACTIN TRANSPORT SYSTEM PERMEASE PROTEIN FEPG"/>
    <property type="match status" value="1"/>
</dbReference>
<comment type="similarity">
    <text evidence="2">Belongs to the binding-protein-dependent transport system permease family. FecCD subfamily.</text>
</comment>
<evidence type="ECO:0000256" key="1">
    <source>
        <dbReference type="ARBA" id="ARBA00004651"/>
    </source>
</evidence>
<feature type="transmembrane region" description="Helical" evidence="8">
    <location>
        <begin position="143"/>
        <end position="164"/>
    </location>
</feature>
<dbReference type="GO" id="GO:0022857">
    <property type="term" value="F:transmembrane transporter activity"/>
    <property type="evidence" value="ECO:0007669"/>
    <property type="project" value="InterPro"/>
</dbReference>
<dbReference type="InterPro" id="IPR037294">
    <property type="entry name" value="ABC_BtuC-like"/>
</dbReference>
<feature type="transmembrane region" description="Helical" evidence="8">
    <location>
        <begin position="329"/>
        <end position="350"/>
    </location>
</feature>
<sequence length="356" mass="37234">MPRDSLNEKRRTSCRIPPAGCRSRHILLRPAALKSAAGLLALIAILGAFGLTRGSFPLPSGTVLRALLDADSLSGQQRFILFDIRLPRLFMALLCGAMLGMAGAAMQSITRNGLADPGLIGVKEGASVVVLALILLFPATALAWRPLAGMAGGVLVALLVLALARDCSRPRFILIGIGVSWTLAAAVGIFMTTADVRDVQTAMIWLAGSLHAATWPLLAVAACWALPGALILFLTARAADVALLGDRTAIGLGVRLQQLTLLRFFAPVLLTSAGVSCVGSLGFVGLMAPHMARFVLRGGQVSLLCGSALIGALLVLVTDTIGRVAFAPLQIPAGIVIALVGCPFFILLLWRRRDAL</sequence>
<dbReference type="GO" id="GO:0005886">
    <property type="term" value="C:plasma membrane"/>
    <property type="evidence" value="ECO:0007669"/>
    <property type="project" value="UniProtKB-SubCell"/>
</dbReference>
<keyword evidence="5 8" id="KW-0812">Transmembrane</keyword>
<dbReference type="AlphaFoldDB" id="A0A485BS35"/>
<dbReference type="Proteomes" id="UP000332594">
    <property type="component" value="Unassembled WGS sequence"/>
</dbReference>
<dbReference type="FunFam" id="1.10.3470.10:FF:000001">
    <property type="entry name" value="Vitamin B12 ABC transporter permease BtuC"/>
    <property type="match status" value="1"/>
</dbReference>
<evidence type="ECO:0000256" key="2">
    <source>
        <dbReference type="ARBA" id="ARBA00007935"/>
    </source>
</evidence>
<feature type="transmembrane region" description="Helical" evidence="8">
    <location>
        <begin position="213"/>
        <end position="234"/>
    </location>
</feature>
<organism evidence="9 10">
    <name type="scientific">Raoultella terrigena</name>
    <name type="common">Klebsiella terrigena</name>
    <dbReference type="NCBI Taxonomy" id="577"/>
    <lineage>
        <taxon>Bacteria</taxon>
        <taxon>Pseudomonadati</taxon>
        <taxon>Pseudomonadota</taxon>
        <taxon>Gammaproteobacteria</taxon>
        <taxon>Enterobacterales</taxon>
        <taxon>Enterobacteriaceae</taxon>
        <taxon>Klebsiella/Raoultella group</taxon>
        <taxon>Raoultella</taxon>
    </lineage>
</organism>
<evidence type="ECO:0000313" key="9">
    <source>
        <dbReference type="EMBL" id="VFS74702.1"/>
    </source>
</evidence>
<evidence type="ECO:0000256" key="6">
    <source>
        <dbReference type="ARBA" id="ARBA00022989"/>
    </source>
</evidence>
<dbReference type="Pfam" id="PF01032">
    <property type="entry name" value="FecCD"/>
    <property type="match status" value="1"/>
</dbReference>
<evidence type="ECO:0000256" key="4">
    <source>
        <dbReference type="ARBA" id="ARBA00022475"/>
    </source>
</evidence>
<accession>A0A485BS35</accession>
<dbReference type="GO" id="GO:0033214">
    <property type="term" value="P:siderophore-iron import into cell"/>
    <property type="evidence" value="ECO:0007669"/>
    <property type="project" value="TreeGrafter"/>
</dbReference>
<keyword evidence="3" id="KW-0813">Transport</keyword>
<name>A0A485BS35_RAOTE</name>
<dbReference type="PANTHER" id="PTHR30472">
    <property type="entry name" value="FERRIC ENTEROBACTIN TRANSPORT SYSTEM PERMEASE PROTEIN"/>
    <property type="match status" value="1"/>
</dbReference>